<dbReference type="Proteomes" id="UP001198571">
    <property type="component" value="Unassembled WGS sequence"/>
</dbReference>
<reference evidence="1 2" key="1">
    <citation type="submission" date="2020-07" db="EMBL/GenBank/DDBJ databases">
        <title>Pseudogemmobacter sp. nov., isolated from poultry manure in Taiwan.</title>
        <authorList>
            <person name="Lin S.-Y."/>
            <person name="Tang Y.-S."/>
            <person name="Young C.-C."/>
        </authorList>
    </citation>
    <scope>NUCLEOTIDE SEQUENCE [LARGE SCALE GENOMIC DNA]</scope>
    <source>
        <strain evidence="1 2">CC-YST710</strain>
    </source>
</reference>
<name>A0ABS8CU10_9RHOB</name>
<keyword evidence="2" id="KW-1185">Reference proteome</keyword>
<evidence type="ECO:0000313" key="1">
    <source>
        <dbReference type="EMBL" id="MCB5412310.1"/>
    </source>
</evidence>
<evidence type="ECO:0000313" key="2">
    <source>
        <dbReference type="Proteomes" id="UP001198571"/>
    </source>
</evidence>
<organism evidence="1 2">
    <name type="scientific">Pseudogemmobacter faecipullorum</name>
    <dbReference type="NCBI Taxonomy" id="2755041"/>
    <lineage>
        <taxon>Bacteria</taxon>
        <taxon>Pseudomonadati</taxon>
        <taxon>Pseudomonadota</taxon>
        <taxon>Alphaproteobacteria</taxon>
        <taxon>Rhodobacterales</taxon>
        <taxon>Paracoccaceae</taxon>
        <taxon>Pseudogemmobacter</taxon>
    </lineage>
</organism>
<sequence length="114" mass="12040">MALAVLAIWLMSLLAPMHQVSRLIGELAEAGIVTVTDWSLCLPLDLDGDGPDGPQTLCPAQGIGKNDLAIMPDTVLLAIVLPLAVSPFLPSPPERFWARVQADTGQPRAPPVPV</sequence>
<accession>A0ABS8CU10</accession>
<evidence type="ECO:0008006" key="3">
    <source>
        <dbReference type="Google" id="ProtNLM"/>
    </source>
</evidence>
<dbReference type="EMBL" id="JACDXX010000040">
    <property type="protein sequence ID" value="MCB5412310.1"/>
    <property type="molecule type" value="Genomic_DNA"/>
</dbReference>
<comment type="caution">
    <text evidence="1">The sequence shown here is derived from an EMBL/GenBank/DDBJ whole genome shotgun (WGS) entry which is preliminary data.</text>
</comment>
<gene>
    <name evidence="1" type="ORF">H0485_20275</name>
</gene>
<proteinExistence type="predicted"/>
<protein>
    <recommendedName>
        <fullName evidence="3">DUF2946 domain-containing protein</fullName>
    </recommendedName>
</protein>
<dbReference type="RefSeq" id="WP_226937733.1">
    <property type="nucleotide sequence ID" value="NZ_JACDXX010000040.1"/>
</dbReference>